<gene>
    <name evidence="3" type="ORF">GSI_12215</name>
</gene>
<evidence type="ECO:0000256" key="1">
    <source>
        <dbReference type="SAM" id="MobiDB-lite"/>
    </source>
</evidence>
<feature type="compositionally biased region" description="Basic and acidic residues" evidence="1">
    <location>
        <begin position="339"/>
        <end position="351"/>
    </location>
</feature>
<dbReference type="Gene3D" id="3.30.710.10">
    <property type="entry name" value="Potassium Channel Kv1.1, Chain A"/>
    <property type="match status" value="1"/>
</dbReference>
<proteinExistence type="predicted"/>
<organism evidence="3 4">
    <name type="scientific">Ganoderma sinense ZZ0214-1</name>
    <dbReference type="NCBI Taxonomy" id="1077348"/>
    <lineage>
        <taxon>Eukaryota</taxon>
        <taxon>Fungi</taxon>
        <taxon>Dikarya</taxon>
        <taxon>Basidiomycota</taxon>
        <taxon>Agaricomycotina</taxon>
        <taxon>Agaricomycetes</taxon>
        <taxon>Polyporales</taxon>
        <taxon>Polyporaceae</taxon>
        <taxon>Ganoderma</taxon>
    </lineage>
</organism>
<dbReference type="EMBL" id="AYKW01000045">
    <property type="protein sequence ID" value="PIL26457.1"/>
    <property type="molecule type" value="Genomic_DNA"/>
</dbReference>
<reference evidence="3 4" key="1">
    <citation type="journal article" date="2015" name="Sci. Rep.">
        <title>Chromosome-level genome map provides insights into diverse defense mechanisms in the medicinal fungus Ganoderma sinense.</title>
        <authorList>
            <person name="Zhu Y."/>
            <person name="Xu J."/>
            <person name="Sun C."/>
            <person name="Zhou S."/>
            <person name="Xu H."/>
            <person name="Nelson D.R."/>
            <person name="Qian J."/>
            <person name="Song J."/>
            <person name="Luo H."/>
            <person name="Xiang L."/>
            <person name="Li Y."/>
            <person name="Xu Z."/>
            <person name="Ji A."/>
            <person name="Wang L."/>
            <person name="Lu S."/>
            <person name="Hayward A."/>
            <person name="Sun W."/>
            <person name="Li X."/>
            <person name="Schwartz D.C."/>
            <person name="Wang Y."/>
            <person name="Chen S."/>
        </authorList>
    </citation>
    <scope>NUCLEOTIDE SEQUENCE [LARGE SCALE GENOMIC DNA]</scope>
    <source>
        <strain evidence="3 4">ZZ0214-1</strain>
    </source>
</reference>
<dbReference type="Proteomes" id="UP000230002">
    <property type="component" value="Unassembled WGS sequence"/>
</dbReference>
<feature type="domain" description="BTB" evidence="2">
    <location>
        <begin position="39"/>
        <end position="110"/>
    </location>
</feature>
<feature type="region of interest" description="Disordered" evidence="1">
    <location>
        <begin position="1"/>
        <end position="25"/>
    </location>
</feature>
<evidence type="ECO:0000259" key="2">
    <source>
        <dbReference type="PROSITE" id="PS50097"/>
    </source>
</evidence>
<feature type="region of interest" description="Disordered" evidence="1">
    <location>
        <begin position="332"/>
        <end position="358"/>
    </location>
</feature>
<dbReference type="InterPro" id="IPR000210">
    <property type="entry name" value="BTB/POZ_dom"/>
</dbReference>
<dbReference type="AlphaFoldDB" id="A0A2G8RY97"/>
<evidence type="ECO:0000313" key="3">
    <source>
        <dbReference type="EMBL" id="PIL26457.1"/>
    </source>
</evidence>
<dbReference type="InterPro" id="IPR011333">
    <property type="entry name" value="SKP1/BTB/POZ_sf"/>
</dbReference>
<accession>A0A2G8RY97</accession>
<dbReference type="PROSITE" id="PS50097">
    <property type="entry name" value="BTB"/>
    <property type="match status" value="1"/>
</dbReference>
<comment type="caution">
    <text evidence="3">The sequence shown here is derived from an EMBL/GenBank/DDBJ whole genome shotgun (WGS) entry which is preliminary data.</text>
</comment>
<evidence type="ECO:0000313" key="4">
    <source>
        <dbReference type="Proteomes" id="UP000230002"/>
    </source>
</evidence>
<keyword evidence="4" id="KW-1185">Reference proteome</keyword>
<dbReference type="OrthoDB" id="3036049at2759"/>
<name>A0A2G8RY97_9APHY</name>
<sequence>MSQDLRPPKRRRDGDEGSEASQDPLDGLKRSEEFWIPDGNIVLIAGKTAFRVYRGLLTLQSTVFSDLFASSSPRAEESHDGCPVILLTDSAQDLTHLLRVLLPSSRTFYHRGKDDPDVSFHEVSAVIRLTHKYHIEGLLRQALSSLQEIFTTSFKIWEDDSRRHPISIEHDSAYIAVVGLARLTDTPSLLPLALYKCCSLRGAIVDGWEREDGTVEYLPPEDLKRCINARDSFAKEAFSLVSAIFDPAPSKRCKTFSTCKRVLRKVFREILDHKEVAEPGVLNPWNVFIRDCASLEDEDRCCSLCEGKLLERDTRERERIWNRLPEIFDIEVPNWNQDPDTKDDGDGHDDANSNDAGN</sequence>
<protein>
    <recommendedName>
        <fullName evidence="2">BTB domain-containing protein</fullName>
    </recommendedName>
</protein>